<evidence type="ECO:0000313" key="8">
    <source>
        <dbReference type="EMBL" id="QHV97164.1"/>
    </source>
</evidence>
<dbReference type="KEGG" id="senf:GJR95_20085"/>
<dbReference type="GO" id="GO:0006520">
    <property type="term" value="P:amino acid metabolic process"/>
    <property type="evidence" value="ECO:0007669"/>
    <property type="project" value="InterPro"/>
</dbReference>
<evidence type="ECO:0000256" key="6">
    <source>
        <dbReference type="PIRSR" id="PIRSR602129-50"/>
    </source>
</evidence>
<evidence type="ECO:0000256" key="4">
    <source>
        <dbReference type="ARBA" id="ARBA00022898"/>
    </source>
</evidence>
<reference evidence="8 9" key="1">
    <citation type="submission" date="2019-11" db="EMBL/GenBank/DDBJ databases">
        <title>Spirosoma endbachense sp. nov., isolated from a natural salt meadow.</title>
        <authorList>
            <person name="Rojas J."/>
            <person name="Ambika Manirajan B."/>
            <person name="Ratering S."/>
            <person name="Suarez C."/>
            <person name="Geissler-Plaum R."/>
            <person name="Schnell S."/>
        </authorList>
    </citation>
    <scope>NUCLEOTIDE SEQUENCE [LARGE SCALE GENOMIC DNA]</scope>
    <source>
        <strain evidence="8 9">I-24</strain>
    </source>
</reference>
<organism evidence="8 9">
    <name type="scientific">Spirosoma endbachense</name>
    <dbReference type="NCBI Taxonomy" id="2666025"/>
    <lineage>
        <taxon>Bacteria</taxon>
        <taxon>Pseudomonadati</taxon>
        <taxon>Bacteroidota</taxon>
        <taxon>Cytophagia</taxon>
        <taxon>Cytophagales</taxon>
        <taxon>Cytophagaceae</taxon>
        <taxon>Spirosoma</taxon>
    </lineage>
</organism>
<keyword evidence="5 7" id="KW-0456">Lyase</keyword>
<dbReference type="GO" id="GO:0016831">
    <property type="term" value="F:carboxy-lyase activity"/>
    <property type="evidence" value="ECO:0007669"/>
    <property type="project" value="UniProtKB-KW"/>
</dbReference>
<dbReference type="Gene3D" id="3.40.640.10">
    <property type="entry name" value="Type I PLP-dependent aspartate aminotransferase-like (Major domain)"/>
    <property type="match status" value="1"/>
</dbReference>
<dbReference type="GO" id="GO:0008483">
    <property type="term" value="F:transaminase activity"/>
    <property type="evidence" value="ECO:0007669"/>
    <property type="project" value="UniProtKB-KW"/>
</dbReference>
<keyword evidence="3" id="KW-0210">Decarboxylase</keyword>
<dbReference type="GO" id="GO:0030170">
    <property type="term" value="F:pyridoxal phosphate binding"/>
    <property type="evidence" value="ECO:0007669"/>
    <property type="project" value="InterPro"/>
</dbReference>
<dbReference type="Gene3D" id="3.90.1150.10">
    <property type="entry name" value="Aspartate Aminotransferase, domain 1"/>
    <property type="match status" value="1"/>
</dbReference>
<accession>A0A6P1VX01</accession>
<dbReference type="InterPro" id="IPR015422">
    <property type="entry name" value="PyrdxlP-dep_Trfase_small"/>
</dbReference>
<dbReference type="RefSeq" id="WP_162387574.1">
    <property type="nucleotide sequence ID" value="NZ_CP045997.1"/>
</dbReference>
<evidence type="ECO:0000313" key="9">
    <source>
        <dbReference type="Proteomes" id="UP000464577"/>
    </source>
</evidence>
<dbReference type="InterPro" id="IPR015424">
    <property type="entry name" value="PyrdxlP-dep_Trfase"/>
</dbReference>
<protein>
    <submittedName>
        <fullName evidence="8">Aspartate aminotransferase family protein</fullName>
    </submittedName>
</protein>
<evidence type="ECO:0000256" key="3">
    <source>
        <dbReference type="ARBA" id="ARBA00022793"/>
    </source>
</evidence>
<sequence length="476" mass="52224">MPVSSFQNDLINLPSLLDAIQQLALTHIQNLSTIHISPKTSNIPSANLPEMGQGATFPLHWFTEHYQALMTASAGPRYLGFVTGGTTPAALAGDWLVSAFDQNTQSITPGSGDCSALLEQEAIRLLTQLLNLPDAFMGGFVTGATMSNFTGLAVARQWFGAEYGLDIATEGLRQDVPVLSATPHSSAVKALAMLGIGRNSLRFVPTLPNREAIDPAELELAIEELKGEPFILISSGGTVDTVDFDDMAFIGDLKKRYRFWWHVDAAFGGFAACSPAYAHLLNGWELADSITIDGHKWLNVPYDSAVILTRTEHAHLQRDTFKNANAPYLGDPLQNFSYLNFVPENSRRFRALPAWFTLMAYGRDGYRALVENSITRAQQLGRLLDESAVFSLAAPVRLNVVCFTLKAGQTNDINTRLNDILTHLKQRGRVFLTPTAYKGIPCLRAAFVNWQTTDADVQIVVDELLTAWQAVQPVDQ</sequence>
<keyword evidence="8" id="KW-0032">Aminotransferase</keyword>
<feature type="modified residue" description="N6-(pyridoxal phosphate)lysine" evidence="6">
    <location>
        <position position="296"/>
    </location>
</feature>
<dbReference type="Pfam" id="PF00282">
    <property type="entry name" value="Pyridoxal_deC"/>
    <property type="match status" value="1"/>
</dbReference>
<gene>
    <name evidence="8" type="ORF">GJR95_20085</name>
</gene>
<keyword evidence="8" id="KW-0808">Transferase</keyword>
<keyword evidence="9" id="KW-1185">Reference proteome</keyword>
<comment type="similarity">
    <text evidence="2 7">Belongs to the group II decarboxylase family.</text>
</comment>
<dbReference type="InterPro" id="IPR015421">
    <property type="entry name" value="PyrdxlP-dep_Trfase_major"/>
</dbReference>
<dbReference type="PANTHER" id="PTHR11999">
    <property type="entry name" value="GROUP II PYRIDOXAL-5-PHOSPHATE DECARBOXYLASE"/>
    <property type="match status" value="1"/>
</dbReference>
<evidence type="ECO:0000256" key="1">
    <source>
        <dbReference type="ARBA" id="ARBA00001933"/>
    </source>
</evidence>
<evidence type="ECO:0000256" key="2">
    <source>
        <dbReference type="ARBA" id="ARBA00009533"/>
    </source>
</evidence>
<dbReference type="EMBL" id="CP045997">
    <property type="protein sequence ID" value="QHV97164.1"/>
    <property type="molecule type" value="Genomic_DNA"/>
</dbReference>
<dbReference type="InterPro" id="IPR010977">
    <property type="entry name" value="Aromatic_deC"/>
</dbReference>
<evidence type="ECO:0000256" key="7">
    <source>
        <dbReference type="RuleBase" id="RU000382"/>
    </source>
</evidence>
<dbReference type="InterPro" id="IPR002129">
    <property type="entry name" value="PyrdxlP-dep_de-COase"/>
</dbReference>
<comment type="cofactor">
    <cofactor evidence="1 6 7">
        <name>pyridoxal 5'-phosphate</name>
        <dbReference type="ChEBI" id="CHEBI:597326"/>
    </cofactor>
</comment>
<dbReference type="Proteomes" id="UP000464577">
    <property type="component" value="Chromosome"/>
</dbReference>
<dbReference type="AlphaFoldDB" id="A0A6P1VX01"/>
<name>A0A6P1VX01_9BACT</name>
<dbReference type="GO" id="GO:0019752">
    <property type="term" value="P:carboxylic acid metabolic process"/>
    <property type="evidence" value="ECO:0007669"/>
    <property type="project" value="InterPro"/>
</dbReference>
<keyword evidence="4 6" id="KW-0663">Pyridoxal phosphate</keyword>
<dbReference type="PANTHER" id="PTHR11999:SF70">
    <property type="entry name" value="MIP05841P"/>
    <property type="match status" value="1"/>
</dbReference>
<proteinExistence type="inferred from homology"/>
<evidence type="ECO:0000256" key="5">
    <source>
        <dbReference type="ARBA" id="ARBA00023239"/>
    </source>
</evidence>
<dbReference type="SUPFAM" id="SSF53383">
    <property type="entry name" value="PLP-dependent transferases"/>
    <property type="match status" value="1"/>
</dbReference>
<dbReference type="PRINTS" id="PR00800">
    <property type="entry name" value="YHDCRBOXLASE"/>
</dbReference>